<keyword evidence="1" id="KW-0732">Signal</keyword>
<feature type="chain" id="PRO_5029449181" evidence="1">
    <location>
        <begin position="21"/>
        <end position="55"/>
    </location>
</feature>
<dbReference type="EMBL" id="LR743594">
    <property type="protein sequence ID" value="CAA2623156.1"/>
    <property type="molecule type" value="Genomic_DNA"/>
</dbReference>
<protein>
    <submittedName>
        <fullName evidence="2">Uncharacterized protein</fullName>
    </submittedName>
</protein>
<feature type="signal peptide" evidence="1">
    <location>
        <begin position="1"/>
        <end position="20"/>
    </location>
</feature>
<dbReference type="EMBL" id="CACRZD030000007">
    <property type="protein sequence ID" value="CAA6662716.1"/>
    <property type="molecule type" value="Genomic_DNA"/>
</dbReference>
<name>A0A7I8IXH6_SPIIN</name>
<proteinExistence type="predicted"/>
<organism evidence="2">
    <name type="scientific">Spirodela intermedia</name>
    <name type="common">Intermediate duckweed</name>
    <dbReference type="NCBI Taxonomy" id="51605"/>
    <lineage>
        <taxon>Eukaryota</taxon>
        <taxon>Viridiplantae</taxon>
        <taxon>Streptophyta</taxon>
        <taxon>Embryophyta</taxon>
        <taxon>Tracheophyta</taxon>
        <taxon>Spermatophyta</taxon>
        <taxon>Magnoliopsida</taxon>
        <taxon>Liliopsida</taxon>
        <taxon>Araceae</taxon>
        <taxon>Lemnoideae</taxon>
        <taxon>Spirodela</taxon>
    </lineage>
</organism>
<accession>A0A7I8IXH6</accession>
<dbReference type="AlphaFoldDB" id="A0A7I8IXH6"/>
<keyword evidence="3" id="KW-1185">Reference proteome</keyword>
<sequence>MTLPLTPLIVSIVDVAIVFCLVLDHETTPPVFYHESNFSLKIVSTHLIGKTFETA</sequence>
<dbReference type="Proteomes" id="UP001189122">
    <property type="component" value="Unassembled WGS sequence"/>
</dbReference>
<gene>
    <name evidence="2" type="ORF">SI7747_07009101</name>
</gene>
<evidence type="ECO:0000313" key="3">
    <source>
        <dbReference type="Proteomes" id="UP001189122"/>
    </source>
</evidence>
<evidence type="ECO:0000313" key="2">
    <source>
        <dbReference type="EMBL" id="CAA2623156.1"/>
    </source>
</evidence>
<evidence type="ECO:0000256" key="1">
    <source>
        <dbReference type="SAM" id="SignalP"/>
    </source>
</evidence>
<reference evidence="2 3" key="1">
    <citation type="submission" date="2019-12" db="EMBL/GenBank/DDBJ databases">
        <authorList>
            <person name="Scholz U."/>
            <person name="Mascher M."/>
            <person name="Fiebig A."/>
        </authorList>
    </citation>
    <scope>NUCLEOTIDE SEQUENCE</scope>
</reference>